<dbReference type="AlphaFoldDB" id="A0A2P6MI77"/>
<keyword evidence="2" id="KW-0157">Chromophore</keyword>
<evidence type="ECO:0000256" key="3">
    <source>
        <dbReference type="ARBA" id="ARBA00023307"/>
    </source>
</evidence>
<dbReference type="InterPro" id="IPR009050">
    <property type="entry name" value="Globin-like_sf"/>
</dbReference>
<keyword evidence="3" id="KW-0089">Bile pigment</keyword>
<evidence type="ECO:0000313" key="5">
    <source>
        <dbReference type="Proteomes" id="UP000243650"/>
    </source>
</evidence>
<accession>A0A2P6MI77</accession>
<organism evidence="4 5">
    <name type="scientific">Alkalicoccus urumqiensis</name>
    <name type="common">Bacillus urumqiensis</name>
    <dbReference type="NCBI Taxonomy" id="1548213"/>
    <lineage>
        <taxon>Bacteria</taxon>
        <taxon>Bacillati</taxon>
        <taxon>Bacillota</taxon>
        <taxon>Bacilli</taxon>
        <taxon>Bacillales</taxon>
        <taxon>Bacillaceae</taxon>
        <taxon>Alkalicoccus</taxon>
    </lineage>
</organism>
<evidence type="ECO:0000256" key="2">
    <source>
        <dbReference type="ARBA" id="ARBA00022991"/>
    </source>
</evidence>
<sequence>MNEVVIIDRVTEKIYKDDPTLWERYGQRGVDRCREDNEHHLRQLRAAYAVKSPQMVVDYAHWLNGILNRHGMTTAHLTANFRFLQEALREEKTEKAVVFSEYLDEAVHSLEAAE</sequence>
<reference evidence="4 5" key="1">
    <citation type="submission" date="2018-03" db="EMBL/GenBank/DDBJ databases">
        <title>Bacillus urumqiensis sp. nov., a moderately haloalkaliphilic bacterium isolated from a salt lake.</title>
        <authorList>
            <person name="Zhao B."/>
            <person name="Liao Z."/>
        </authorList>
    </citation>
    <scope>NUCLEOTIDE SEQUENCE [LARGE SCALE GENOMIC DNA]</scope>
    <source>
        <strain evidence="4 5">BZ-SZ-XJ18</strain>
    </source>
</reference>
<name>A0A2P6MI77_ALKUR</name>
<dbReference type="InterPro" id="IPR038719">
    <property type="entry name" value="Phycobilisome_asu/bsu_sf"/>
</dbReference>
<evidence type="ECO:0000256" key="1">
    <source>
        <dbReference type="ARBA" id="ARBA00008182"/>
    </source>
</evidence>
<dbReference type="EMBL" id="PVNS01000005">
    <property type="protein sequence ID" value="PRO65953.1"/>
    <property type="molecule type" value="Genomic_DNA"/>
</dbReference>
<evidence type="ECO:0000313" key="4">
    <source>
        <dbReference type="EMBL" id="PRO65953.1"/>
    </source>
</evidence>
<dbReference type="SUPFAM" id="SSF46458">
    <property type="entry name" value="Globin-like"/>
    <property type="match status" value="1"/>
</dbReference>
<dbReference type="Proteomes" id="UP000243650">
    <property type="component" value="Unassembled WGS sequence"/>
</dbReference>
<protein>
    <submittedName>
        <fullName evidence="4">Uncharacterized protein</fullName>
    </submittedName>
</protein>
<proteinExistence type="inferred from homology"/>
<dbReference type="OrthoDB" id="2376384at2"/>
<dbReference type="RefSeq" id="WP_105958637.1">
    <property type="nucleotide sequence ID" value="NZ_PVNS01000005.1"/>
</dbReference>
<comment type="caution">
    <text evidence="4">The sequence shown here is derived from an EMBL/GenBank/DDBJ whole genome shotgun (WGS) entry which is preliminary data.</text>
</comment>
<comment type="similarity">
    <text evidence="1">Belongs to the phycobiliprotein family.</text>
</comment>
<gene>
    <name evidence="4" type="ORF">C6I21_06520</name>
</gene>
<dbReference type="Gene3D" id="1.10.490.20">
    <property type="entry name" value="Phycocyanins"/>
    <property type="match status" value="1"/>
</dbReference>
<keyword evidence="5" id="KW-1185">Reference proteome</keyword>